<evidence type="ECO:0000313" key="3">
    <source>
        <dbReference type="Proteomes" id="UP001275084"/>
    </source>
</evidence>
<keyword evidence="1" id="KW-0732">Signal</keyword>
<name>A0AAJ0MJH9_9PEZI</name>
<proteinExistence type="predicted"/>
<reference evidence="2" key="1">
    <citation type="journal article" date="2023" name="Mol. Phylogenet. Evol.">
        <title>Genome-scale phylogeny and comparative genomics of the fungal order Sordariales.</title>
        <authorList>
            <person name="Hensen N."/>
            <person name="Bonometti L."/>
            <person name="Westerberg I."/>
            <person name="Brannstrom I.O."/>
            <person name="Guillou S."/>
            <person name="Cros-Aarteil S."/>
            <person name="Calhoun S."/>
            <person name="Haridas S."/>
            <person name="Kuo A."/>
            <person name="Mondo S."/>
            <person name="Pangilinan J."/>
            <person name="Riley R."/>
            <person name="LaButti K."/>
            <person name="Andreopoulos B."/>
            <person name="Lipzen A."/>
            <person name="Chen C."/>
            <person name="Yan M."/>
            <person name="Daum C."/>
            <person name="Ng V."/>
            <person name="Clum A."/>
            <person name="Steindorff A."/>
            <person name="Ohm R.A."/>
            <person name="Martin F."/>
            <person name="Silar P."/>
            <person name="Natvig D.O."/>
            <person name="Lalanne C."/>
            <person name="Gautier V."/>
            <person name="Ament-Velasquez S.L."/>
            <person name="Kruys A."/>
            <person name="Hutchinson M.I."/>
            <person name="Powell A.J."/>
            <person name="Barry K."/>
            <person name="Miller A.N."/>
            <person name="Grigoriev I.V."/>
            <person name="Debuchy R."/>
            <person name="Gladieux P."/>
            <person name="Hiltunen Thoren M."/>
            <person name="Johannesson H."/>
        </authorList>
    </citation>
    <scope>NUCLEOTIDE SEQUENCE</scope>
    <source>
        <strain evidence="2">CBS 955.72</strain>
    </source>
</reference>
<dbReference type="EMBL" id="JAUIQD010000001">
    <property type="protein sequence ID" value="KAK3362702.1"/>
    <property type="molecule type" value="Genomic_DNA"/>
</dbReference>
<sequence>MVLCLGLVSLFFWCENLLGCVSGGRWLDRSASFLQGLYFQRQLRLMSLVLGSKIGRCGQGSLAFAPGWFLF</sequence>
<feature type="signal peptide" evidence="1">
    <location>
        <begin position="1"/>
        <end position="23"/>
    </location>
</feature>
<feature type="chain" id="PRO_5042525182" description="Secreted protein" evidence="1">
    <location>
        <begin position="24"/>
        <end position="71"/>
    </location>
</feature>
<comment type="caution">
    <text evidence="2">The sequence shown here is derived from an EMBL/GenBank/DDBJ whole genome shotgun (WGS) entry which is preliminary data.</text>
</comment>
<evidence type="ECO:0000313" key="2">
    <source>
        <dbReference type="EMBL" id="KAK3362702.1"/>
    </source>
</evidence>
<evidence type="ECO:0000256" key="1">
    <source>
        <dbReference type="SAM" id="SignalP"/>
    </source>
</evidence>
<evidence type="ECO:0008006" key="4">
    <source>
        <dbReference type="Google" id="ProtNLM"/>
    </source>
</evidence>
<dbReference type="AlphaFoldDB" id="A0AAJ0MJH9"/>
<accession>A0AAJ0MJH9</accession>
<keyword evidence="3" id="KW-1185">Reference proteome</keyword>
<dbReference type="Proteomes" id="UP001275084">
    <property type="component" value="Unassembled WGS sequence"/>
</dbReference>
<protein>
    <recommendedName>
        <fullName evidence="4">Secreted protein</fullName>
    </recommendedName>
</protein>
<gene>
    <name evidence="2" type="ORF">B0T25DRAFT_525027</name>
</gene>
<organism evidence="2 3">
    <name type="scientific">Lasiosphaeria hispida</name>
    <dbReference type="NCBI Taxonomy" id="260671"/>
    <lineage>
        <taxon>Eukaryota</taxon>
        <taxon>Fungi</taxon>
        <taxon>Dikarya</taxon>
        <taxon>Ascomycota</taxon>
        <taxon>Pezizomycotina</taxon>
        <taxon>Sordariomycetes</taxon>
        <taxon>Sordariomycetidae</taxon>
        <taxon>Sordariales</taxon>
        <taxon>Lasiosphaeriaceae</taxon>
        <taxon>Lasiosphaeria</taxon>
    </lineage>
</organism>
<reference evidence="2" key="2">
    <citation type="submission" date="2023-06" db="EMBL/GenBank/DDBJ databases">
        <authorList>
            <consortium name="Lawrence Berkeley National Laboratory"/>
            <person name="Haridas S."/>
            <person name="Hensen N."/>
            <person name="Bonometti L."/>
            <person name="Westerberg I."/>
            <person name="Brannstrom I.O."/>
            <person name="Guillou S."/>
            <person name="Cros-Aarteil S."/>
            <person name="Calhoun S."/>
            <person name="Kuo A."/>
            <person name="Mondo S."/>
            <person name="Pangilinan J."/>
            <person name="Riley R."/>
            <person name="Labutti K."/>
            <person name="Andreopoulos B."/>
            <person name="Lipzen A."/>
            <person name="Chen C."/>
            <person name="Yanf M."/>
            <person name="Daum C."/>
            <person name="Ng V."/>
            <person name="Clum A."/>
            <person name="Steindorff A."/>
            <person name="Ohm R."/>
            <person name="Martin F."/>
            <person name="Silar P."/>
            <person name="Natvig D."/>
            <person name="Lalanne C."/>
            <person name="Gautier V."/>
            <person name="Ament-Velasquez S.L."/>
            <person name="Kruys A."/>
            <person name="Hutchinson M.I."/>
            <person name="Powell A.J."/>
            <person name="Barry K."/>
            <person name="Miller A.N."/>
            <person name="Grigoriev I.V."/>
            <person name="Debuchy R."/>
            <person name="Gladieux P."/>
            <person name="Thoren M.H."/>
            <person name="Johannesson H."/>
        </authorList>
    </citation>
    <scope>NUCLEOTIDE SEQUENCE</scope>
    <source>
        <strain evidence="2">CBS 955.72</strain>
    </source>
</reference>